<dbReference type="Gene3D" id="3.30.1340.20">
    <property type="entry name" value="3H domain"/>
    <property type="match status" value="1"/>
</dbReference>
<accession>B9DXT5</accession>
<dbReference type="HOGENOM" id="CLU_108798_0_0_9"/>
<keyword evidence="1" id="KW-0533">Nickel</keyword>
<feature type="domain" description="3H" evidence="2">
    <location>
        <begin position="76"/>
        <end position="171"/>
    </location>
</feature>
<proteinExistence type="predicted"/>
<evidence type="ECO:0000259" key="3">
    <source>
        <dbReference type="Pfam" id="PF08279"/>
    </source>
</evidence>
<gene>
    <name evidence="4" type="ordered locus">CKR_0009</name>
</gene>
<dbReference type="Pfam" id="PF02829">
    <property type="entry name" value="3H"/>
    <property type="match status" value="1"/>
</dbReference>
<evidence type="ECO:0000256" key="1">
    <source>
        <dbReference type="PIRSR" id="PIRSR037847-1"/>
    </source>
</evidence>
<dbReference type="Pfam" id="PF08279">
    <property type="entry name" value="HTH_11"/>
    <property type="match status" value="1"/>
</dbReference>
<reference evidence="5" key="1">
    <citation type="submission" date="2005-09" db="EMBL/GenBank/DDBJ databases">
        <title>Complete genome sequence of Clostridium kluyveri and comparative genomics of Clostridia species.</title>
        <authorList>
            <person name="Inui M."/>
            <person name="Nonaka H."/>
            <person name="Shinoda Y."/>
            <person name="Ikenaga Y."/>
            <person name="Abe M."/>
            <person name="Naito K."/>
            <person name="Vertes A.A."/>
            <person name="Yukawa H."/>
        </authorList>
    </citation>
    <scope>NUCLEOTIDE SEQUENCE [LARGE SCALE GENOMIC DNA]</scope>
    <source>
        <strain evidence="5">NBRC 12016</strain>
    </source>
</reference>
<dbReference type="InterPro" id="IPR036388">
    <property type="entry name" value="WH-like_DNA-bd_sf"/>
</dbReference>
<dbReference type="InterPro" id="IPR013196">
    <property type="entry name" value="HTH_11"/>
</dbReference>
<feature type="binding site" evidence="1">
    <location>
        <position position="80"/>
    </location>
    <ligand>
        <name>Ni(2+)</name>
        <dbReference type="ChEBI" id="CHEBI:49786"/>
    </ligand>
</feature>
<sequence length="175" mass="20022">MEVIMNSKERRIYIREILEKNDMPQKGHILSQKLGVTRQIIVKDIAILRAEGTDIIATPEGYLIPKSEKNLVKQVIAVSHKTTEIEDELKAIVKFGGKVQDVIVEHSIYGEIKAMLMIKTLYDIENFMNKVKEHKAEPLLILTGGVHLHTIVAENYDILENIKGELKNKNYIIYD</sequence>
<dbReference type="SUPFAM" id="SSF75500">
    <property type="entry name" value="Putative transcriptional regulator TM1602, C-terminal domain"/>
    <property type="match status" value="1"/>
</dbReference>
<dbReference type="Proteomes" id="UP000007969">
    <property type="component" value="Chromosome"/>
</dbReference>
<dbReference type="SUPFAM" id="SSF46785">
    <property type="entry name" value="Winged helix' DNA-binding domain"/>
    <property type="match status" value="1"/>
</dbReference>
<dbReference type="InterPro" id="IPR035922">
    <property type="entry name" value="3H_dom_sf"/>
</dbReference>
<dbReference type="AlphaFoldDB" id="B9DXT5"/>
<dbReference type="PANTHER" id="PTHR40068">
    <property type="entry name" value="TRANSCRIPTION REPRESSOR NIAR-RELATED"/>
    <property type="match status" value="1"/>
</dbReference>
<feature type="domain" description="Helix-turn-helix type 11" evidence="3">
    <location>
        <begin position="10"/>
        <end position="62"/>
    </location>
</feature>
<dbReference type="Gene3D" id="1.10.10.10">
    <property type="entry name" value="Winged helix-like DNA-binding domain superfamily/Winged helix DNA-binding domain"/>
    <property type="match status" value="1"/>
</dbReference>
<name>B9DXT5_CLOK1</name>
<dbReference type="InterPro" id="IPR036390">
    <property type="entry name" value="WH_DNA-bd_sf"/>
</dbReference>
<dbReference type="EMBL" id="AP009049">
    <property type="protein sequence ID" value="BAH05060.1"/>
    <property type="molecule type" value="Genomic_DNA"/>
</dbReference>
<dbReference type="InterPro" id="IPR004173">
    <property type="entry name" value="3H_domain"/>
</dbReference>
<evidence type="ECO:0008006" key="6">
    <source>
        <dbReference type="Google" id="ProtNLM"/>
    </source>
</evidence>
<evidence type="ECO:0000259" key="2">
    <source>
        <dbReference type="Pfam" id="PF02829"/>
    </source>
</evidence>
<organism evidence="4 5">
    <name type="scientific">Clostridium kluyveri (strain NBRC 12016)</name>
    <dbReference type="NCBI Taxonomy" id="583346"/>
    <lineage>
        <taxon>Bacteria</taxon>
        <taxon>Bacillati</taxon>
        <taxon>Bacillota</taxon>
        <taxon>Clostridia</taxon>
        <taxon>Eubacteriales</taxon>
        <taxon>Clostridiaceae</taxon>
        <taxon>Clostridium</taxon>
    </lineage>
</organism>
<dbReference type="GO" id="GO:0046872">
    <property type="term" value="F:metal ion binding"/>
    <property type="evidence" value="ECO:0007669"/>
    <property type="project" value="UniProtKB-KW"/>
</dbReference>
<dbReference type="InterPro" id="IPR026043">
    <property type="entry name" value="NadR"/>
</dbReference>
<feature type="binding site" evidence="1">
    <location>
        <position position="147"/>
    </location>
    <ligand>
        <name>Ni(2+)</name>
        <dbReference type="ChEBI" id="CHEBI:49786"/>
    </ligand>
</feature>
<dbReference type="KEGG" id="ckr:CKR_0009"/>
<evidence type="ECO:0000313" key="5">
    <source>
        <dbReference type="Proteomes" id="UP000007969"/>
    </source>
</evidence>
<feature type="binding site" evidence="1">
    <location>
        <position position="88"/>
    </location>
    <ligand>
        <name>Ni(2+)</name>
        <dbReference type="ChEBI" id="CHEBI:49786"/>
    </ligand>
</feature>
<feature type="binding site" evidence="1">
    <location>
        <position position="149"/>
    </location>
    <ligand>
        <name>Ni(2+)</name>
        <dbReference type="ChEBI" id="CHEBI:49786"/>
    </ligand>
</feature>
<keyword evidence="1" id="KW-0479">Metal-binding</keyword>
<evidence type="ECO:0000313" key="4">
    <source>
        <dbReference type="EMBL" id="BAH05060.1"/>
    </source>
</evidence>
<dbReference type="PANTHER" id="PTHR40068:SF1">
    <property type="entry name" value="TRANSCRIPTION REPRESSOR NIAR-RELATED"/>
    <property type="match status" value="1"/>
</dbReference>
<protein>
    <recommendedName>
        <fullName evidence="6">Transcription repressor NadR</fullName>
    </recommendedName>
</protein>
<dbReference type="PIRSF" id="PIRSF037847">
    <property type="entry name" value="NiaR"/>
    <property type="match status" value="1"/>
</dbReference>